<dbReference type="OrthoDB" id="23847at10239"/>
<protein>
    <submittedName>
        <fullName evidence="1">Uncharacterized protein</fullName>
    </submittedName>
</protein>
<accession>A0A0E3D9G5</accession>
<dbReference type="EMBL" id="KJ081346">
    <property type="protein sequence ID" value="AHJ87092.1"/>
    <property type="molecule type" value="Genomic_DNA"/>
</dbReference>
<dbReference type="RefSeq" id="YP_009149615.1">
    <property type="nucleotide sequence ID" value="NC_027355.1"/>
</dbReference>
<proteinExistence type="predicted"/>
<reference evidence="2" key="1">
    <citation type="submission" date="2014-01" db="EMBL/GenBank/DDBJ databases">
        <title>Genomic and Proteomic Analysis of Broad Host Range Virulent Bacillus Group Phage BCP8-2 Leading To the Creation of New Genus within Myoviruses.</title>
        <authorList>
            <person name="Bandara N."/>
            <person name="Asare P.T."/>
            <person name="Kim K.P."/>
        </authorList>
    </citation>
    <scope>NUCLEOTIDE SEQUENCE [LARGE SCALE GENOMIC DNA]</scope>
</reference>
<dbReference type="Proteomes" id="UP000033014">
    <property type="component" value="Segment"/>
</dbReference>
<evidence type="ECO:0000313" key="1">
    <source>
        <dbReference type="EMBL" id="AHJ87092.1"/>
    </source>
</evidence>
<evidence type="ECO:0000313" key="2">
    <source>
        <dbReference type="Proteomes" id="UP000033014"/>
    </source>
</evidence>
<gene>
    <name evidence="1" type="ORF">BCP8-2_054</name>
</gene>
<dbReference type="GeneID" id="24723318"/>
<organism evidence="1 2">
    <name type="scientific">Bacillus phage BCP8-2</name>
    <dbReference type="NCBI Taxonomy" id="1129192"/>
    <lineage>
        <taxon>Viruses</taxon>
        <taxon>Duplodnaviria</taxon>
        <taxon>Heunggongvirae</taxon>
        <taxon>Uroviricota</taxon>
        <taxon>Caudoviricetes</taxon>
        <taxon>Herelleviridae</taxon>
        <taxon>Bastillevirinae</taxon>
        <taxon>Caeruleovirus</taxon>
        <taxon>Caeruleovirus BCP82</taxon>
    </lineage>
</organism>
<sequence>MKYNGFWSNDERRLVVIRTSKDGMIHYREVDENGKTSSKLYSDYAEEVLPSFLKEGSNAPFKSMYS</sequence>
<keyword evidence="2" id="KW-1185">Reference proteome</keyword>
<name>A0A0E3D9G5_9CAUD</name>
<dbReference type="KEGG" id="vg:24723318"/>
<reference evidence="1 2" key="2">
    <citation type="journal article" date="2015" name="Arch. Virol.">
        <title>Complete genome sequence analysis and identification of putative metallo-beta-lactamase and SpoIIIE homologs in Bacillus cereus group phage BCP8-2, a new member of the proposed Bastille-like group.</title>
        <authorList>
            <person name="Asare P.T."/>
            <person name="Bandara N."/>
            <person name="Jeong T.Y."/>
            <person name="Ryu S."/>
            <person name="Klumpp J."/>
            <person name="Kim K.P."/>
        </authorList>
    </citation>
    <scope>NUCLEOTIDE SEQUENCE [LARGE SCALE GENOMIC DNA]</scope>
    <source>
        <strain evidence="1">BCP8-2</strain>
    </source>
</reference>